<accession>A0A1F8FBU3</accession>
<evidence type="ECO:0000256" key="1">
    <source>
        <dbReference type="ARBA" id="ARBA00001933"/>
    </source>
</evidence>
<evidence type="ECO:0000313" key="6">
    <source>
        <dbReference type="EMBL" id="OGN10622.1"/>
    </source>
</evidence>
<dbReference type="AlphaFoldDB" id="A0A1F8FBU3"/>
<dbReference type="Gene3D" id="3.90.1150.10">
    <property type="entry name" value="Aspartate Aminotransferase, domain 1"/>
    <property type="match status" value="1"/>
</dbReference>
<gene>
    <name evidence="6" type="ORF">A3J46_05435</name>
</gene>
<dbReference type="GO" id="GO:0042802">
    <property type="term" value="F:identical protein binding"/>
    <property type="evidence" value="ECO:0007669"/>
    <property type="project" value="TreeGrafter"/>
</dbReference>
<comment type="cofactor">
    <cofactor evidence="1">
        <name>pyridoxal 5'-phosphate</name>
        <dbReference type="ChEBI" id="CHEBI:597326"/>
    </cofactor>
</comment>
<dbReference type="EMBL" id="MGJP01000003">
    <property type="protein sequence ID" value="OGN10622.1"/>
    <property type="molecule type" value="Genomic_DNA"/>
</dbReference>
<dbReference type="GO" id="GO:0030170">
    <property type="term" value="F:pyridoxal phosphate binding"/>
    <property type="evidence" value="ECO:0007669"/>
    <property type="project" value="InterPro"/>
</dbReference>
<evidence type="ECO:0000256" key="5">
    <source>
        <dbReference type="RuleBase" id="RU003560"/>
    </source>
</evidence>
<dbReference type="PIRSF" id="PIRSF000521">
    <property type="entry name" value="Transaminase_4ab_Lys_Orn"/>
    <property type="match status" value="1"/>
</dbReference>
<dbReference type="Proteomes" id="UP000177167">
    <property type="component" value="Unassembled WGS sequence"/>
</dbReference>
<reference evidence="6 7" key="1">
    <citation type="journal article" date="2016" name="Nat. Commun.">
        <title>Thousands of microbial genomes shed light on interconnected biogeochemical processes in an aquifer system.</title>
        <authorList>
            <person name="Anantharaman K."/>
            <person name="Brown C.T."/>
            <person name="Hug L.A."/>
            <person name="Sharon I."/>
            <person name="Castelle C.J."/>
            <person name="Probst A.J."/>
            <person name="Thomas B.C."/>
            <person name="Singh A."/>
            <person name="Wilkins M.J."/>
            <person name="Karaoz U."/>
            <person name="Brodie E.L."/>
            <person name="Williams K.H."/>
            <person name="Hubbard S.S."/>
            <person name="Banfield J.F."/>
        </authorList>
    </citation>
    <scope>NUCLEOTIDE SEQUENCE [LARGE SCALE GENOMIC DNA]</scope>
</reference>
<dbReference type="InterPro" id="IPR015424">
    <property type="entry name" value="PyrdxlP-dep_Trfase"/>
</dbReference>
<keyword evidence="2 6" id="KW-0032">Aminotransferase</keyword>
<name>A0A1F8FBU3_9BACT</name>
<dbReference type="PANTHER" id="PTHR11986:SF79">
    <property type="entry name" value="ACETYLORNITHINE AMINOTRANSFERASE, MITOCHONDRIAL"/>
    <property type="match status" value="1"/>
</dbReference>
<keyword evidence="4 5" id="KW-0663">Pyridoxal phosphate</keyword>
<sequence length="459" mass="50627">MYNISLKPQKVAPVKTKFRTIKTAIPSPSFVKTFSKLSRYEPQSLLVMIGKLPVLWDRAVDFQVFDKDGNCWIDFTSTIFAANTGHANPMIVAALKRQLAKPLLHSYTYATEIKAEFLEKLIKVTPKFCERAILFSGGSEAIEAAFLMMKAYGKSQNKSKTGIVSFEGAMHGVTMASQMLSGNSEVLSAYGYSDPTVYRLPFPYPWVDARYSGAERFKKDIDGLIRKGMKVKDIAGFMVEAYRGWGVIFYPPDYIKALVDFTRRNNILVAFDEIQGGFGRTGKMFTFQHYGVVPDLVLAGKGLSSSLPLSAVLGRKEVFNGADSLDVYHSTHSGNPLSCAVGLANLEELESKNLVGESARKGKILLNRLNALKKKHKNRVAYINGKGLVAAVLFKNPKTGEPDGEFASRVCERAMQKGLLLVHTGRESIKIAPPLTIPDEALKEGTMVLEESVKEISGK</sequence>
<proteinExistence type="inferred from homology"/>
<dbReference type="Pfam" id="PF00202">
    <property type="entry name" value="Aminotran_3"/>
    <property type="match status" value="1"/>
</dbReference>
<dbReference type="PROSITE" id="PS00600">
    <property type="entry name" value="AA_TRANSFER_CLASS_3"/>
    <property type="match status" value="1"/>
</dbReference>
<evidence type="ECO:0000256" key="2">
    <source>
        <dbReference type="ARBA" id="ARBA00022576"/>
    </source>
</evidence>
<evidence type="ECO:0000256" key="3">
    <source>
        <dbReference type="ARBA" id="ARBA00022679"/>
    </source>
</evidence>
<dbReference type="InterPro" id="IPR015422">
    <property type="entry name" value="PyrdxlP-dep_Trfase_small"/>
</dbReference>
<keyword evidence="3 6" id="KW-0808">Transferase</keyword>
<protein>
    <submittedName>
        <fullName evidence="6">Aminotransferase class III</fullName>
    </submittedName>
</protein>
<dbReference type="InterPro" id="IPR005814">
    <property type="entry name" value="Aminotrans_3"/>
</dbReference>
<dbReference type="Gene3D" id="3.40.640.10">
    <property type="entry name" value="Type I PLP-dependent aspartate aminotransferase-like (Major domain)"/>
    <property type="match status" value="1"/>
</dbReference>
<dbReference type="GO" id="GO:0008483">
    <property type="term" value="F:transaminase activity"/>
    <property type="evidence" value="ECO:0007669"/>
    <property type="project" value="UniProtKB-KW"/>
</dbReference>
<organism evidence="6 7">
    <name type="scientific">Candidatus Yanofskybacteria bacterium RIFCSPHIGHO2_02_FULL_41_11</name>
    <dbReference type="NCBI Taxonomy" id="1802675"/>
    <lineage>
        <taxon>Bacteria</taxon>
        <taxon>Candidatus Yanofskyibacteriota</taxon>
    </lineage>
</organism>
<dbReference type="PANTHER" id="PTHR11986">
    <property type="entry name" value="AMINOTRANSFERASE CLASS III"/>
    <property type="match status" value="1"/>
</dbReference>
<dbReference type="CDD" id="cd00610">
    <property type="entry name" value="OAT_like"/>
    <property type="match status" value="1"/>
</dbReference>
<dbReference type="InterPro" id="IPR050103">
    <property type="entry name" value="Class-III_PLP-dep_AT"/>
</dbReference>
<dbReference type="SUPFAM" id="SSF53383">
    <property type="entry name" value="PLP-dependent transferases"/>
    <property type="match status" value="1"/>
</dbReference>
<evidence type="ECO:0000313" key="7">
    <source>
        <dbReference type="Proteomes" id="UP000177167"/>
    </source>
</evidence>
<dbReference type="InterPro" id="IPR049704">
    <property type="entry name" value="Aminotrans_3_PPA_site"/>
</dbReference>
<comment type="similarity">
    <text evidence="5">Belongs to the class-III pyridoxal-phosphate-dependent aminotransferase family.</text>
</comment>
<evidence type="ECO:0000256" key="4">
    <source>
        <dbReference type="ARBA" id="ARBA00022898"/>
    </source>
</evidence>
<comment type="caution">
    <text evidence="6">The sequence shown here is derived from an EMBL/GenBank/DDBJ whole genome shotgun (WGS) entry which is preliminary data.</text>
</comment>
<dbReference type="InterPro" id="IPR015421">
    <property type="entry name" value="PyrdxlP-dep_Trfase_major"/>
</dbReference>